<dbReference type="EMBL" id="JAIRBC010000008">
    <property type="protein sequence ID" value="MCG2460429.1"/>
    <property type="molecule type" value="Genomic_DNA"/>
</dbReference>
<dbReference type="Proteomes" id="UP001200642">
    <property type="component" value="Unassembled WGS sequence"/>
</dbReference>
<evidence type="ECO:0000313" key="1">
    <source>
        <dbReference type="EMBL" id="MCG2460429.1"/>
    </source>
</evidence>
<reference evidence="1" key="1">
    <citation type="submission" date="2023-02" db="EMBL/GenBank/DDBJ databases">
        <title>Genome of Flavobacteriaceae gen. nov. sp. strain F89.</title>
        <authorList>
            <person name="Wang Y."/>
        </authorList>
    </citation>
    <scope>NUCLEOTIDE SEQUENCE</scope>
    <source>
        <strain evidence="1">F89</strain>
    </source>
</reference>
<proteinExistence type="predicted"/>
<dbReference type="PIRSF" id="PIRSF014728">
    <property type="entry name" value="PqaA"/>
    <property type="match status" value="1"/>
</dbReference>
<gene>
    <name evidence="1" type="ORF">K8352_06695</name>
</gene>
<dbReference type="PANTHER" id="PTHR31497">
    <property type="entry name" value="AUTOCRINE PROLIFERATION REPRESSOR PROTEIN A"/>
    <property type="match status" value="1"/>
</dbReference>
<dbReference type="InterPro" id="IPR009199">
    <property type="entry name" value="PhoPQ-act_pathogen-rel_PqaA"/>
</dbReference>
<sequence>MITIISMAKRLAIAFAIPILLLSACRESPKSTAQLAPSKETKPTPETALQSYLNNEDTTFKWEIKDTFEIGKVKAYDILLTSQKWRDFTWKHQLTIMVPSEIDYDGALLFITGGSVKDGMPNWKTKEKTGKETAPMAQMAEKNKAIVAIIRQVPMQPLYDGDLVEDQLISYTLHQYKNDKDLTWPLLFPMVKSAVRGMDAIQEFSKNTLKKDVTGFTVAGASKRGWTTWLTGANDTRVKAIGPMVIDVLNMPVSLDYQLTAWNEYSVQIEDYTKLEIPQTVSTPEGNALTQMIDPYSYRDKLTMPKLIFIGTNDEYWPVDAIKNYIDSIPGNNFVMYTPNAGHDLAGGAKALKSLSAFWEYTLKKKPYPDLEYQLSTDKASATLSVESDSKELVSAYLWSADSEDRDFRDEKWDSIPLKPSIKGAVKEKIPFPKKGFKSFYIDLEYKDPNGGTYTKSTRMYLTDANEVL</sequence>
<dbReference type="Gene3D" id="3.40.50.1820">
    <property type="entry name" value="alpha/beta hydrolase"/>
    <property type="match status" value="1"/>
</dbReference>
<dbReference type="PANTHER" id="PTHR31497:SF0">
    <property type="entry name" value="AUTOCRINE PROLIFERATION REPRESSOR PROTEIN A"/>
    <property type="match status" value="1"/>
</dbReference>
<dbReference type="SUPFAM" id="SSF53474">
    <property type="entry name" value="alpha/beta-Hydrolases"/>
    <property type="match status" value="1"/>
</dbReference>
<comment type="caution">
    <text evidence="1">The sequence shown here is derived from an EMBL/GenBank/DDBJ whole genome shotgun (WGS) entry which is preliminary data.</text>
</comment>
<evidence type="ECO:0000313" key="2">
    <source>
        <dbReference type="Proteomes" id="UP001200642"/>
    </source>
</evidence>
<name>A0AAE3EUC4_9FLAO</name>
<dbReference type="InterPro" id="IPR029058">
    <property type="entry name" value="AB_hydrolase_fold"/>
</dbReference>
<dbReference type="Pfam" id="PF10142">
    <property type="entry name" value="PhoPQ_related"/>
    <property type="match status" value="1"/>
</dbReference>
<dbReference type="RefSeq" id="WP_317901574.1">
    <property type="nucleotide sequence ID" value="NZ_JAIRBC010000008.1"/>
</dbReference>
<protein>
    <submittedName>
        <fullName evidence="1">PhoPQ-activated pathogenicity-related family protein</fullName>
    </submittedName>
</protein>
<accession>A0AAE3EUC4</accession>
<keyword evidence="2" id="KW-1185">Reference proteome</keyword>
<organism evidence="1 2">
    <name type="scientific">Cerina litoralis</name>
    <dbReference type="NCBI Taxonomy" id="2874477"/>
    <lineage>
        <taxon>Bacteria</taxon>
        <taxon>Pseudomonadati</taxon>
        <taxon>Bacteroidota</taxon>
        <taxon>Flavobacteriia</taxon>
        <taxon>Flavobacteriales</taxon>
        <taxon>Flavobacteriaceae</taxon>
        <taxon>Cerina</taxon>
    </lineage>
</organism>
<dbReference type="AlphaFoldDB" id="A0AAE3EUC4"/>